<sequence length="122" mass="13118">MAWRPHIRADGTYSSPPPPPPPPPPPLPPPATLRAPAPDAVPLSFAIGCPSKYNYAKNTRRLLYPPPGGTRVWSHTATETARVGFRRSFFRPIDESADKIAAIAGPGTTDSNLIPVMGKIEL</sequence>
<reference evidence="2" key="1">
    <citation type="submission" date="2024-04" db="EMBL/GenBank/DDBJ databases">
        <authorList>
            <consortium name="Molecular Ecology Group"/>
        </authorList>
    </citation>
    <scope>NUCLEOTIDE SEQUENCE</scope>
</reference>
<proteinExistence type="predicted"/>
<gene>
    <name evidence="2" type="ORF">LPLAT_LOCUS11465</name>
</gene>
<keyword evidence="3" id="KW-1185">Reference proteome</keyword>
<organism evidence="2 3">
    <name type="scientific">Lasius platythorax</name>
    <dbReference type="NCBI Taxonomy" id="488582"/>
    <lineage>
        <taxon>Eukaryota</taxon>
        <taxon>Metazoa</taxon>
        <taxon>Ecdysozoa</taxon>
        <taxon>Arthropoda</taxon>
        <taxon>Hexapoda</taxon>
        <taxon>Insecta</taxon>
        <taxon>Pterygota</taxon>
        <taxon>Neoptera</taxon>
        <taxon>Endopterygota</taxon>
        <taxon>Hymenoptera</taxon>
        <taxon>Apocrita</taxon>
        <taxon>Aculeata</taxon>
        <taxon>Formicoidea</taxon>
        <taxon>Formicidae</taxon>
        <taxon>Formicinae</taxon>
        <taxon>Lasius</taxon>
        <taxon>Lasius</taxon>
    </lineage>
</organism>
<dbReference type="AlphaFoldDB" id="A0AAV2P375"/>
<protein>
    <submittedName>
        <fullName evidence="2">Uncharacterized protein</fullName>
    </submittedName>
</protein>
<evidence type="ECO:0000313" key="2">
    <source>
        <dbReference type="EMBL" id="CAL1686095.1"/>
    </source>
</evidence>
<evidence type="ECO:0000256" key="1">
    <source>
        <dbReference type="SAM" id="MobiDB-lite"/>
    </source>
</evidence>
<feature type="region of interest" description="Disordered" evidence="1">
    <location>
        <begin position="1"/>
        <end position="35"/>
    </location>
</feature>
<dbReference type="Proteomes" id="UP001497644">
    <property type="component" value="Chromosome 6"/>
</dbReference>
<evidence type="ECO:0000313" key="3">
    <source>
        <dbReference type="Proteomes" id="UP001497644"/>
    </source>
</evidence>
<dbReference type="EMBL" id="OZ034829">
    <property type="protein sequence ID" value="CAL1686095.1"/>
    <property type="molecule type" value="Genomic_DNA"/>
</dbReference>
<name>A0AAV2P375_9HYME</name>
<accession>A0AAV2P375</accession>
<feature type="compositionally biased region" description="Pro residues" evidence="1">
    <location>
        <begin position="15"/>
        <end position="31"/>
    </location>
</feature>